<dbReference type="PROSITE" id="PS50966">
    <property type="entry name" value="ZF_SWIM"/>
    <property type="match status" value="1"/>
</dbReference>
<proteinExistence type="predicted"/>
<organism evidence="3 4">
    <name type="scientific">Aquisphaera giovannonii</name>
    <dbReference type="NCBI Taxonomy" id="406548"/>
    <lineage>
        <taxon>Bacteria</taxon>
        <taxon>Pseudomonadati</taxon>
        <taxon>Planctomycetota</taxon>
        <taxon>Planctomycetia</taxon>
        <taxon>Isosphaerales</taxon>
        <taxon>Isosphaeraceae</taxon>
        <taxon>Aquisphaera</taxon>
    </lineage>
</organism>
<keyword evidence="4" id="KW-1185">Reference proteome</keyword>
<evidence type="ECO:0000313" key="4">
    <source>
        <dbReference type="Proteomes" id="UP000324233"/>
    </source>
</evidence>
<evidence type="ECO:0000259" key="2">
    <source>
        <dbReference type="PROSITE" id="PS50966"/>
    </source>
</evidence>
<dbReference type="Proteomes" id="UP000324233">
    <property type="component" value="Chromosome"/>
</dbReference>
<keyword evidence="1" id="KW-0479">Metal-binding</keyword>
<feature type="domain" description="SWIM-type" evidence="2">
    <location>
        <begin position="506"/>
        <end position="547"/>
    </location>
</feature>
<accession>A0A5B9W9Z7</accession>
<evidence type="ECO:0000313" key="3">
    <source>
        <dbReference type="EMBL" id="QEH37069.1"/>
    </source>
</evidence>
<dbReference type="EMBL" id="CP042997">
    <property type="protein sequence ID" value="QEH37069.1"/>
    <property type="molecule type" value="Genomic_DNA"/>
</dbReference>
<evidence type="ECO:0000256" key="1">
    <source>
        <dbReference type="PROSITE-ProRule" id="PRU00325"/>
    </source>
</evidence>
<keyword evidence="1" id="KW-0862">Zinc</keyword>
<dbReference type="RefSeq" id="WP_148596680.1">
    <property type="nucleotide sequence ID" value="NZ_CP042997.1"/>
</dbReference>
<protein>
    <recommendedName>
        <fullName evidence="2">SWIM-type domain-containing protein</fullName>
    </recommendedName>
</protein>
<gene>
    <name evidence="3" type="ORF">OJF2_56540</name>
</gene>
<dbReference type="GO" id="GO:0008270">
    <property type="term" value="F:zinc ion binding"/>
    <property type="evidence" value="ECO:0007669"/>
    <property type="project" value="UniProtKB-KW"/>
</dbReference>
<dbReference type="OrthoDB" id="7821105at2"/>
<name>A0A5B9W9Z7_9BACT</name>
<dbReference type="AlphaFoldDB" id="A0A5B9W9Z7"/>
<dbReference type="InterPro" id="IPR007527">
    <property type="entry name" value="Znf_SWIM"/>
</dbReference>
<keyword evidence="1" id="KW-0863">Zinc-finger</keyword>
<dbReference type="KEGG" id="agv:OJF2_56540"/>
<reference evidence="3 4" key="1">
    <citation type="submission" date="2019-08" db="EMBL/GenBank/DDBJ databases">
        <title>Deep-cultivation of Planctomycetes and their phenomic and genomic characterization uncovers novel biology.</title>
        <authorList>
            <person name="Wiegand S."/>
            <person name="Jogler M."/>
            <person name="Boedeker C."/>
            <person name="Pinto D."/>
            <person name="Vollmers J."/>
            <person name="Rivas-Marin E."/>
            <person name="Kohn T."/>
            <person name="Peeters S.H."/>
            <person name="Heuer A."/>
            <person name="Rast P."/>
            <person name="Oberbeckmann S."/>
            <person name="Bunk B."/>
            <person name="Jeske O."/>
            <person name="Meyerdierks A."/>
            <person name="Storesund J.E."/>
            <person name="Kallscheuer N."/>
            <person name="Luecker S."/>
            <person name="Lage O.M."/>
            <person name="Pohl T."/>
            <person name="Merkel B.J."/>
            <person name="Hornburger P."/>
            <person name="Mueller R.-W."/>
            <person name="Bruemmer F."/>
            <person name="Labrenz M."/>
            <person name="Spormann A.M."/>
            <person name="Op den Camp H."/>
            <person name="Overmann J."/>
            <person name="Amann R."/>
            <person name="Jetten M.S.M."/>
            <person name="Mascher T."/>
            <person name="Medema M.H."/>
            <person name="Devos D.P."/>
            <person name="Kaster A.-K."/>
            <person name="Ovreas L."/>
            <person name="Rohde M."/>
            <person name="Galperin M.Y."/>
            <person name="Jogler C."/>
        </authorList>
    </citation>
    <scope>NUCLEOTIDE SEQUENCE [LARGE SCALE GENOMIC DNA]</scope>
    <source>
        <strain evidence="3 4">OJF2</strain>
    </source>
</reference>
<sequence>MKLTLAYRGQSRVATSPAGLAVALAPNLRRDRVSFDANLREPVLFREYAGALHDVVVSDLRYKPRDKAAYRGFAAERARREASIRQSAIKQARSAIEGNLPELLEPMPPGLERRFQGLRAKYWKARQQYSDYLCAHDPELWRLLVPCDPVVTVADDCLFFEGFSADESSYGCLTIDRHAFADERDVARGTTNVDYSSSLYEHFNAMRSYRQTRFLVDPTGFEVRNEGAADYREEKIDLPPSWLRGFLQLQSAMTLPSRRVPIGREGLYNILAYLKRHHASKSPRALRFELEPGRPPAVTLEPWMIRVQAGATPYEGLNAETIRVWGRDRLRLLARLLPVMDAAEVHLLGTGLPSFWSLRAGPLRFVLGLSGWTANDWSGGSAIDQIAPPVEPRSETIIGLARAFQLEPAVSLDRLRQLTGASAGEVVAGLNRLAMLGQVMHDLTAKVYRWRQVMPVTLSAEVVGPEHPETEAARQFVAGRLVKLKRNELRGDGLRVLEGKAPGAECSLVLDLDGKILRGKCSCSYFFTGGLRRGPCRHLQALRAAATAASSPRTTNDAWLAALGER</sequence>